<dbReference type="InterPro" id="IPR012337">
    <property type="entry name" value="RNaseH-like_sf"/>
</dbReference>
<dbReference type="AlphaFoldDB" id="A0A265N4K2"/>
<reference evidence="3 4" key="1">
    <citation type="submission" date="2017-08" db="EMBL/GenBank/DDBJ databases">
        <title>Virgibacillus indicus sp. nov. and Virgibacillus profoundi sp. nov, two moderately halophilic bacteria isolated from marine sediment by using the Microfluidic Streak Plate.</title>
        <authorList>
            <person name="Xu B."/>
            <person name="Hu B."/>
            <person name="Wang J."/>
            <person name="Zhu Y."/>
            <person name="Huang L."/>
            <person name="Du W."/>
            <person name="Huang Y."/>
        </authorList>
    </citation>
    <scope>NUCLEOTIDE SEQUENCE [LARGE SCALE GENOMIC DNA]</scope>
    <source>
        <strain evidence="3 4">IO3-P2-C2</strain>
    </source>
</reference>
<dbReference type="PANTHER" id="PTHR46889:SF4">
    <property type="entry name" value="TRANSPOSASE INSO FOR INSERTION SEQUENCE ELEMENT IS911B-RELATED"/>
    <property type="match status" value="1"/>
</dbReference>
<dbReference type="InterPro" id="IPR025948">
    <property type="entry name" value="HTH-like_dom"/>
</dbReference>
<dbReference type="PANTHER" id="PTHR46889">
    <property type="entry name" value="TRANSPOSASE INSF FOR INSERTION SEQUENCE IS3B-RELATED"/>
    <property type="match status" value="1"/>
</dbReference>
<dbReference type="Pfam" id="PF00665">
    <property type="entry name" value="rve"/>
    <property type="match status" value="1"/>
</dbReference>
<dbReference type="GO" id="GO:0003676">
    <property type="term" value="F:nucleic acid binding"/>
    <property type="evidence" value="ECO:0007669"/>
    <property type="project" value="InterPro"/>
</dbReference>
<protein>
    <recommendedName>
        <fullName evidence="2">Integrase catalytic domain-containing protein</fullName>
    </recommendedName>
</protein>
<dbReference type="NCBIfam" id="NF033516">
    <property type="entry name" value="transpos_IS3"/>
    <property type="match status" value="1"/>
</dbReference>
<evidence type="ECO:0000259" key="2">
    <source>
        <dbReference type="PROSITE" id="PS50994"/>
    </source>
</evidence>
<dbReference type="InterPro" id="IPR001584">
    <property type="entry name" value="Integrase_cat-core"/>
</dbReference>
<dbReference type="EMBL" id="NPMS01000026">
    <property type="protein sequence ID" value="OZU86972.1"/>
    <property type="molecule type" value="Genomic_DNA"/>
</dbReference>
<name>A0A265N4K2_9BACI</name>
<comment type="caution">
    <text evidence="3">The sequence shown here is derived from an EMBL/GenBank/DDBJ whole genome shotgun (WGS) entry which is preliminary data.</text>
</comment>
<dbReference type="InterPro" id="IPR036397">
    <property type="entry name" value="RNaseH_sf"/>
</dbReference>
<dbReference type="SUPFAM" id="SSF53098">
    <property type="entry name" value="Ribonuclease H-like"/>
    <property type="match status" value="1"/>
</dbReference>
<organism evidence="3 4">
    <name type="scientific">Virgibacillus indicus</name>
    <dbReference type="NCBI Taxonomy" id="2024554"/>
    <lineage>
        <taxon>Bacteria</taxon>
        <taxon>Bacillati</taxon>
        <taxon>Bacillota</taxon>
        <taxon>Bacilli</taxon>
        <taxon>Bacillales</taxon>
        <taxon>Bacillaceae</taxon>
        <taxon>Virgibacillus</taxon>
    </lineage>
</organism>
<dbReference type="PROSITE" id="PS50994">
    <property type="entry name" value="INTEGRASE"/>
    <property type="match status" value="1"/>
</dbReference>
<keyword evidence="4" id="KW-1185">Reference proteome</keyword>
<dbReference type="Proteomes" id="UP000216498">
    <property type="component" value="Unassembled WGS sequence"/>
</dbReference>
<evidence type="ECO:0000313" key="3">
    <source>
        <dbReference type="EMBL" id="OZU86972.1"/>
    </source>
</evidence>
<evidence type="ECO:0000313" key="4">
    <source>
        <dbReference type="Proteomes" id="UP000216498"/>
    </source>
</evidence>
<accession>A0A265N4K2</accession>
<evidence type="ECO:0000256" key="1">
    <source>
        <dbReference type="ARBA" id="ARBA00002286"/>
    </source>
</evidence>
<dbReference type="InterPro" id="IPR048020">
    <property type="entry name" value="Transpos_IS3"/>
</dbReference>
<gene>
    <name evidence="3" type="ORF">CIL03_19295</name>
</gene>
<sequence length="284" mass="33481">MRKGRKYTVELLCRVIGVSKSGYYAYLKREKRPVSNEDKELLILIKRVYTINSGTYGAKRISKELKSKGVIVNHKKVARIMREANLKAKVRRKKVTKESKSSSAGFVYENHLERDFNAEHPNQKWVTDMTEIWVENRKFYISALMDLFNREIIAFEISDSPNLQLIEDTIEAARRKRKLKTLEGVLIHSDQGSVYRSLVYNNLSKELRFIPSMSRKANCWDNAVIESFFSQLKTEFPCFYPNYSRKSYKHDLLSFIKRFNEKRIQKRLGFISPQVYYLQYKKGA</sequence>
<proteinExistence type="predicted"/>
<dbReference type="GO" id="GO:0015074">
    <property type="term" value="P:DNA integration"/>
    <property type="evidence" value="ECO:0007669"/>
    <property type="project" value="InterPro"/>
</dbReference>
<comment type="function">
    <text evidence="1">Involved in the transposition of the insertion sequence.</text>
</comment>
<dbReference type="RefSeq" id="WP_094887490.1">
    <property type="nucleotide sequence ID" value="NZ_NPMS01000026.1"/>
</dbReference>
<dbReference type="Pfam" id="PF13276">
    <property type="entry name" value="HTH_21"/>
    <property type="match status" value="1"/>
</dbReference>
<feature type="domain" description="Integrase catalytic" evidence="2">
    <location>
        <begin position="117"/>
        <end position="281"/>
    </location>
</feature>
<dbReference type="InterPro" id="IPR050900">
    <property type="entry name" value="Transposase_IS3/IS150/IS904"/>
</dbReference>
<dbReference type="Gene3D" id="3.30.420.10">
    <property type="entry name" value="Ribonuclease H-like superfamily/Ribonuclease H"/>
    <property type="match status" value="1"/>
</dbReference>